<accession>A0ABS1HPP2</accession>
<sequence>MSCFFYIGNAETFTLWLCAAFMQAQQKYVIGSPISSQPINYHNSNGENMTLFPAGDNVFNYLLSAENLPCIKKGNVYYYCIYRNGGPVATPYEVGTNIPHSVINVSSM</sequence>
<organism evidence="1 2">
    <name type="scientific">Carboxylicivirga marina</name>
    <dbReference type="NCBI Taxonomy" id="2800988"/>
    <lineage>
        <taxon>Bacteria</taxon>
        <taxon>Pseudomonadati</taxon>
        <taxon>Bacteroidota</taxon>
        <taxon>Bacteroidia</taxon>
        <taxon>Marinilabiliales</taxon>
        <taxon>Marinilabiliaceae</taxon>
        <taxon>Carboxylicivirga</taxon>
    </lineage>
</organism>
<reference evidence="1 2" key="1">
    <citation type="submission" date="2021-01" db="EMBL/GenBank/DDBJ databases">
        <title>Carboxyliciviraga sp.nov., isolated from coastal sediments.</title>
        <authorList>
            <person name="Lu D."/>
            <person name="Zhang T."/>
        </authorList>
    </citation>
    <scope>NUCLEOTIDE SEQUENCE [LARGE SCALE GENOMIC DNA]</scope>
    <source>
        <strain evidence="1 2">N1Y132</strain>
    </source>
</reference>
<dbReference type="Proteomes" id="UP000605676">
    <property type="component" value="Unassembled WGS sequence"/>
</dbReference>
<dbReference type="EMBL" id="JAENRR010000082">
    <property type="protein sequence ID" value="MBK3519647.1"/>
    <property type="molecule type" value="Genomic_DNA"/>
</dbReference>
<evidence type="ECO:0000313" key="2">
    <source>
        <dbReference type="Proteomes" id="UP000605676"/>
    </source>
</evidence>
<name>A0ABS1HPP2_9BACT</name>
<gene>
    <name evidence="1" type="ORF">JIV24_20065</name>
</gene>
<keyword evidence="2" id="KW-1185">Reference proteome</keyword>
<protein>
    <submittedName>
        <fullName evidence="1">Uncharacterized protein</fullName>
    </submittedName>
</protein>
<proteinExistence type="predicted"/>
<comment type="caution">
    <text evidence="1">The sequence shown here is derived from an EMBL/GenBank/DDBJ whole genome shotgun (WGS) entry which is preliminary data.</text>
</comment>
<evidence type="ECO:0000313" key="1">
    <source>
        <dbReference type="EMBL" id="MBK3519647.1"/>
    </source>
</evidence>
<dbReference type="RefSeq" id="WP_200466866.1">
    <property type="nucleotide sequence ID" value="NZ_JAENRR010000082.1"/>
</dbReference>